<accession>A0ACC3CCZ7</accession>
<protein>
    <submittedName>
        <fullName evidence="1">Uncharacterized protein</fullName>
    </submittedName>
</protein>
<organism evidence="1 2">
    <name type="scientific">Pyropia yezoensis</name>
    <name type="common">Susabi-nori</name>
    <name type="synonym">Porphyra yezoensis</name>
    <dbReference type="NCBI Taxonomy" id="2788"/>
    <lineage>
        <taxon>Eukaryota</taxon>
        <taxon>Rhodophyta</taxon>
        <taxon>Bangiophyceae</taxon>
        <taxon>Bangiales</taxon>
        <taxon>Bangiaceae</taxon>
        <taxon>Pyropia</taxon>
    </lineage>
</organism>
<name>A0ACC3CCZ7_PYRYE</name>
<gene>
    <name evidence="1" type="ORF">I4F81_010538</name>
</gene>
<comment type="caution">
    <text evidence="1">The sequence shown here is derived from an EMBL/GenBank/DDBJ whole genome shotgun (WGS) entry which is preliminary data.</text>
</comment>
<keyword evidence="2" id="KW-1185">Reference proteome</keyword>
<dbReference type="Proteomes" id="UP000798662">
    <property type="component" value="Chromosome 3"/>
</dbReference>
<proteinExistence type="predicted"/>
<reference evidence="1" key="1">
    <citation type="submission" date="2019-11" db="EMBL/GenBank/DDBJ databases">
        <title>Nori genome reveals adaptations in red seaweeds to the harsh intertidal environment.</title>
        <authorList>
            <person name="Wang D."/>
            <person name="Mao Y."/>
        </authorList>
    </citation>
    <scope>NUCLEOTIDE SEQUENCE</scope>
    <source>
        <tissue evidence="1">Gametophyte</tissue>
    </source>
</reference>
<sequence length="613" mass="62754">MAGAADPPAAPAPAPTAEVSSTAAAGGAGGAGTPGAAAAAADRPGMAARAPAGTTAGAAAFARRVGGGVYIPPFKLARALAAEAAAEAAASAAAAKADADAAAAAGRPAPPPRAAPSGTPPAAQREAWEALKRRFNGAVNRVSAANLPAVTALVLRDNVVRGRGLLVRALLRAQVAAPEFTPVYASLAAGVNSRVPAFGALLGARVAVAVATDAGALLLDVAPRPFGDALARLRALLHDGRLNQRVAYLVEALLAARRDGFASHPPLAPHLDIVPDAEKVVHGVELGGELAVENRLNVFSIDPRYDEHEAAYAAFRRAALPLPGGRDDMTDGELVTFRRTVYLTIMSALSHEEAAHKLVALMAGQTGRDAELMNMLLECCTQERTYLRYYGLLGARFCLLGRGYQAAAEAAFATSYAGAHHLDTRKLRNVGNFFAAMLHADALPWRVFGLVRLVESETTSSTRILLKIIFQSLASARSIAGLTAALHAPDLAPHVAGLFPTEDAESAAFAINYWTFIGLGAVAEDLPPTAPWTTRERGRVTVPLGAGGTAMGGEGGPLGPVPPTRRPTAAATATRRRPPPPLAGHPRLVPACRRPAGAAAAAVAAAVAGGART</sequence>
<evidence type="ECO:0000313" key="2">
    <source>
        <dbReference type="Proteomes" id="UP000798662"/>
    </source>
</evidence>
<dbReference type="EMBL" id="CM020620">
    <property type="protein sequence ID" value="KAK1868042.1"/>
    <property type="molecule type" value="Genomic_DNA"/>
</dbReference>
<evidence type="ECO:0000313" key="1">
    <source>
        <dbReference type="EMBL" id="KAK1868042.1"/>
    </source>
</evidence>